<accession>Q2HS75</accession>
<name>Q2HS75_MEDTR</name>
<proteinExistence type="predicted"/>
<evidence type="ECO:0000313" key="1">
    <source>
        <dbReference type="EMBL" id="ABD33111.1"/>
    </source>
</evidence>
<organism evidence="1">
    <name type="scientific">Medicago truncatula</name>
    <name type="common">Barrel medic</name>
    <name type="synonym">Medicago tribuloides</name>
    <dbReference type="NCBI Taxonomy" id="3880"/>
    <lineage>
        <taxon>Eukaryota</taxon>
        <taxon>Viridiplantae</taxon>
        <taxon>Streptophyta</taxon>
        <taxon>Embryophyta</taxon>
        <taxon>Tracheophyta</taxon>
        <taxon>Spermatophyta</taxon>
        <taxon>Magnoliopsida</taxon>
        <taxon>eudicotyledons</taxon>
        <taxon>Gunneridae</taxon>
        <taxon>Pentapetalae</taxon>
        <taxon>rosids</taxon>
        <taxon>fabids</taxon>
        <taxon>Fabales</taxon>
        <taxon>Fabaceae</taxon>
        <taxon>Papilionoideae</taxon>
        <taxon>50 kb inversion clade</taxon>
        <taxon>NPAAA clade</taxon>
        <taxon>Hologalegina</taxon>
        <taxon>IRL clade</taxon>
        <taxon>Trifolieae</taxon>
        <taxon>Medicago</taxon>
    </lineage>
</organism>
<gene>
    <name evidence="1" type="ORF">MtrDRAFT_AC155883g20v2</name>
</gene>
<protein>
    <submittedName>
        <fullName evidence="1">Uncharacterized protein</fullName>
    </submittedName>
</protein>
<sequence>MATLDQSSIQSSFGVFGIDNYFCLFLFSDKILNGKPDDQYSQISLHILSYRST</sequence>
<reference evidence="1" key="1">
    <citation type="submission" date="2005-02" db="EMBL/GenBank/DDBJ databases">
        <authorList>
            <person name="Town C.D."/>
        </authorList>
    </citation>
    <scope>NUCLEOTIDE SEQUENCE</scope>
</reference>
<reference evidence="1" key="2">
    <citation type="submission" date="2007-04" db="EMBL/GenBank/DDBJ databases">
        <authorList>
            <consortium name="The International Medicago Genome Annotation Group"/>
        </authorList>
    </citation>
    <scope>NUCLEOTIDE SEQUENCE</scope>
</reference>
<dbReference type="AlphaFoldDB" id="Q2HS75"/>
<dbReference type="EMBL" id="AC155883">
    <property type="protein sequence ID" value="ABD33111.1"/>
    <property type="molecule type" value="Genomic_DNA"/>
</dbReference>